<gene>
    <name evidence="3" type="ORF">KC685_04610</name>
</gene>
<dbReference type="AlphaFoldDB" id="A0A955I1W0"/>
<reference evidence="3" key="2">
    <citation type="journal article" date="2021" name="Microbiome">
        <title>Successional dynamics and alternative stable states in a saline activated sludge microbial community over 9 years.</title>
        <authorList>
            <person name="Wang Y."/>
            <person name="Ye J."/>
            <person name="Ju F."/>
            <person name="Liu L."/>
            <person name="Boyd J.A."/>
            <person name="Deng Y."/>
            <person name="Parks D.H."/>
            <person name="Jiang X."/>
            <person name="Yin X."/>
            <person name="Woodcroft B.J."/>
            <person name="Tyson G.W."/>
            <person name="Hugenholtz P."/>
            <person name="Polz M.F."/>
            <person name="Zhang T."/>
        </authorList>
    </citation>
    <scope>NUCLEOTIDE SEQUENCE</scope>
    <source>
        <strain evidence="3">HKST-UBA17</strain>
    </source>
</reference>
<dbReference type="Proteomes" id="UP000741282">
    <property type="component" value="Unassembled WGS sequence"/>
</dbReference>
<evidence type="ECO:0000313" key="4">
    <source>
        <dbReference type="Proteomes" id="UP000741282"/>
    </source>
</evidence>
<name>A0A955I1W0_9BACT</name>
<evidence type="ECO:0000313" key="3">
    <source>
        <dbReference type="EMBL" id="MCA9377175.1"/>
    </source>
</evidence>
<keyword evidence="1" id="KW-0472">Membrane</keyword>
<comment type="caution">
    <text evidence="3">The sequence shown here is derived from an EMBL/GenBank/DDBJ whole genome shotgun (WGS) entry which is preliminary data.</text>
</comment>
<organism evidence="3 4">
    <name type="scientific">Candidatus Dojkabacteria bacterium</name>
    <dbReference type="NCBI Taxonomy" id="2099670"/>
    <lineage>
        <taxon>Bacteria</taxon>
        <taxon>Candidatus Dojkabacteria</taxon>
    </lineage>
</organism>
<feature type="transmembrane region" description="Helical" evidence="1">
    <location>
        <begin position="52"/>
        <end position="67"/>
    </location>
</feature>
<dbReference type="InterPro" id="IPR001875">
    <property type="entry name" value="DED_dom"/>
</dbReference>
<feature type="domain" description="DED" evidence="2">
    <location>
        <begin position="140"/>
        <end position="235"/>
    </location>
</feature>
<keyword evidence="1" id="KW-1133">Transmembrane helix</keyword>
<evidence type="ECO:0000259" key="2">
    <source>
        <dbReference type="PROSITE" id="PS50168"/>
    </source>
</evidence>
<proteinExistence type="predicted"/>
<dbReference type="PROSITE" id="PS50168">
    <property type="entry name" value="DED"/>
    <property type="match status" value="1"/>
</dbReference>
<keyword evidence="1" id="KW-0812">Transmembrane</keyword>
<reference evidence="3" key="1">
    <citation type="submission" date="2020-04" db="EMBL/GenBank/DDBJ databases">
        <authorList>
            <person name="Zhang T."/>
        </authorList>
    </citation>
    <scope>NUCLEOTIDE SEQUENCE</scope>
    <source>
        <strain evidence="3">HKST-UBA17</strain>
    </source>
</reference>
<accession>A0A955I1W0</accession>
<dbReference type="EMBL" id="JAGQLN010000021">
    <property type="protein sequence ID" value="MCA9377175.1"/>
    <property type="molecule type" value="Genomic_DNA"/>
</dbReference>
<feature type="transmembrane region" description="Helical" evidence="1">
    <location>
        <begin position="99"/>
        <end position="121"/>
    </location>
</feature>
<feature type="transmembrane region" description="Helical" evidence="1">
    <location>
        <begin position="20"/>
        <end position="40"/>
    </location>
</feature>
<sequence length="334" mass="38417">MKLLKLFQSTKDKHYTIEHMAPPPISSVFLMVLTAMIGVINIKAMLPNSPDEILFLPFSIVLLFGIFHPRWVYLSQILLIDLQAFAFARFTLHPNISQFIFTLVIYTVFAVALAETGKYFWDQAQNANLMLRRLNNFVDDLEDVLFNLSRDLTLHESAEKLLNMCRDRLVISGAYVYEVSADRKPVITQYSSSISALAVLKRSKLIEEGALENIPHQKELLNTLNEKDYLVLSLKNRNKYKFSRKLFDDTDVVSLIIIGLRINNFLSGFILLADDREILDSNSLDQRIVSMIRSIGEIHLSKKLDKKKLRSIEDNNLEFTKLTMLDTKVLIDNE</sequence>
<protein>
    <recommendedName>
        <fullName evidence="2">DED domain-containing protein</fullName>
    </recommendedName>
</protein>
<evidence type="ECO:0000256" key="1">
    <source>
        <dbReference type="SAM" id="Phobius"/>
    </source>
</evidence>